<sequence>MLASTKFFTITLFLAASLPAGILADSITCETTSGSPDTGSVTNVINELHGLGNRLCSNGNQLGSKCDTLVSHNEAAIAICGGPALQAVYCPDVASMANAIQQKCLSSDGRAGGKFLHEKGYTVEVIHS</sequence>
<dbReference type="OrthoDB" id="5357588at2759"/>
<dbReference type="EMBL" id="ML995487">
    <property type="protein sequence ID" value="KAF2141241.1"/>
    <property type="molecule type" value="Genomic_DNA"/>
</dbReference>
<keyword evidence="3" id="KW-1185">Reference proteome</keyword>
<evidence type="ECO:0000313" key="2">
    <source>
        <dbReference type="EMBL" id="KAF2141241.1"/>
    </source>
</evidence>
<reference evidence="2" key="1">
    <citation type="journal article" date="2020" name="Stud. Mycol.">
        <title>101 Dothideomycetes genomes: a test case for predicting lifestyles and emergence of pathogens.</title>
        <authorList>
            <person name="Haridas S."/>
            <person name="Albert R."/>
            <person name="Binder M."/>
            <person name="Bloem J."/>
            <person name="Labutti K."/>
            <person name="Salamov A."/>
            <person name="Andreopoulos B."/>
            <person name="Baker S."/>
            <person name="Barry K."/>
            <person name="Bills G."/>
            <person name="Bluhm B."/>
            <person name="Cannon C."/>
            <person name="Castanera R."/>
            <person name="Culley D."/>
            <person name="Daum C."/>
            <person name="Ezra D."/>
            <person name="Gonzalez J."/>
            <person name="Henrissat B."/>
            <person name="Kuo A."/>
            <person name="Liang C."/>
            <person name="Lipzen A."/>
            <person name="Lutzoni F."/>
            <person name="Magnuson J."/>
            <person name="Mondo S."/>
            <person name="Nolan M."/>
            <person name="Ohm R."/>
            <person name="Pangilinan J."/>
            <person name="Park H.-J."/>
            <person name="Ramirez L."/>
            <person name="Alfaro M."/>
            <person name="Sun H."/>
            <person name="Tritt A."/>
            <person name="Yoshinaga Y."/>
            <person name="Zwiers L.-H."/>
            <person name="Turgeon B."/>
            <person name="Goodwin S."/>
            <person name="Spatafora J."/>
            <person name="Crous P."/>
            <person name="Grigoriev I."/>
        </authorList>
    </citation>
    <scope>NUCLEOTIDE SEQUENCE</scope>
    <source>
        <strain evidence="2">CBS 121167</strain>
    </source>
</reference>
<proteinExistence type="predicted"/>
<accession>A0A6A6BFH6</accession>
<organism evidence="2 3">
    <name type="scientific">Aplosporella prunicola CBS 121167</name>
    <dbReference type="NCBI Taxonomy" id="1176127"/>
    <lineage>
        <taxon>Eukaryota</taxon>
        <taxon>Fungi</taxon>
        <taxon>Dikarya</taxon>
        <taxon>Ascomycota</taxon>
        <taxon>Pezizomycotina</taxon>
        <taxon>Dothideomycetes</taxon>
        <taxon>Dothideomycetes incertae sedis</taxon>
        <taxon>Botryosphaeriales</taxon>
        <taxon>Aplosporellaceae</taxon>
        <taxon>Aplosporella</taxon>
    </lineage>
</organism>
<name>A0A6A6BFH6_9PEZI</name>
<dbReference type="Proteomes" id="UP000799438">
    <property type="component" value="Unassembled WGS sequence"/>
</dbReference>
<dbReference type="GeneID" id="54300711"/>
<evidence type="ECO:0000313" key="3">
    <source>
        <dbReference type="Proteomes" id="UP000799438"/>
    </source>
</evidence>
<protein>
    <submittedName>
        <fullName evidence="2">Uncharacterized protein</fullName>
    </submittedName>
</protein>
<keyword evidence="1" id="KW-0732">Signal</keyword>
<gene>
    <name evidence="2" type="ORF">K452DRAFT_309030</name>
</gene>
<feature type="signal peptide" evidence="1">
    <location>
        <begin position="1"/>
        <end position="24"/>
    </location>
</feature>
<dbReference type="RefSeq" id="XP_033396954.1">
    <property type="nucleotide sequence ID" value="XM_033543214.1"/>
</dbReference>
<dbReference type="AlphaFoldDB" id="A0A6A6BFH6"/>
<feature type="chain" id="PRO_5025373035" evidence="1">
    <location>
        <begin position="25"/>
        <end position="128"/>
    </location>
</feature>
<evidence type="ECO:0000256" key="1">
    <source>
        <dbReference type="SAM" id="SignalP"/>
    </source>
</evidence>